<reference evidence="1" key="1">
    <citation type="submission" date="2022-08" db="EMBL/GenBank/DDBJ databases">
        <title>Genomic Encyclopedia of Type Strains, Phase V (KMG-V): Genome sequencing to study the core and pangenomes of soil and plant-associated prokaryotes.</title>
        <authorList>
            <person name="Whitman W."/>
        </authorList>
    </citation>
    <scope>NUCLEOTIDE SEQUENCE</scope>
    <source>
        <strain evidence="1">SP2017</strain>
    </source>
</reference>
<dbReference type="InterPro" id="IPR024524">
    <property type="entry name" value="DUF3800"/>
</dbReference>
<dbReference type="Proteomes" id="UP001155010">
    <property type="component" value="Unassembled WGS sequence"/>
</dbReference>
<evidence type="ECO:0000313" key="2">
    <source>
        <dbReference type="Proteomes" id="UP001155010"/>
    </source>
</evidence>
<dbReference type="EMBL" id="JANUBB010000006">
    <property type="protein sequence ID" value="MCS3951820.1"/>
    <property type="molecule type" value="Genomic_DNA"/>
</dbReference>
<name>A0A9X2U8M7_9BACT</name>
<sequence>MIDKRRLKKKYDNPSNPYHLAMAFGLERLYVHLSRKGCEEGKLHVVFEERGNKEDRNLELEFRRVLDEENNQVGVQLPFNIVFSNKQSNAAGLQLPDLVARPIGRHILKPEQRNRAYDVIEEKLRRGPDGAVRGKGLKVFP</sequence>
<comment type="caution">
    <text evidence="1">The sequence shown here is derived from an EMBL/GenBank/DDBJ whole genome shotgun (WGS) entry which is preliminary data.</text>
</comment>
<gene>
    <name evidence="1" type="ORF">GGP83_001772</name>
</gene>
<dbReference type="Pfam" id="PF12686">
    <property type="entry name" value="DUF3800"/>
    <property type="match status" value="1"/>
</dbReference>
<accession>A0A9X2U8M7</accession>
<evidence type="ECO:0000313" key="1">
    <source>
        <dbReference type="EMBL" id="MCS3951820.1"/>
    </source>
</evidence>
<protein>
    <submittedName>
        <fullName evidence="1">Mevalonate pyrophosphate decarboxylase</fullName>
    </submittedName>
</protein>
<organism evidence="1 2">
    <name type="scientific">Salinibacter ruber</name>
    <dbReference type="NCBI Taxonomy" id="146919"/>
    <lineage>
        <taxon>Bacteria</taxon>
        <taxon>Pseudomonadati</taxon>
        <taxon>Rhodothermota</taxon>
        <taxon>Rhodothermia</taxon>
        <taxon>Rhodothermales</taxon>
        <taxon>Salinibacteraceae</taxon>
        <taxon>Salinibacter</taxon>
    </lineage>
</organism>
<proteinExistence type="predicted"/>
<dbReference type="AlphaFoldDB" id="A0A9X2U8M7"/>